<keyword evidence="10" id="KW-0472">Membrane</keyword>
<dbReference type="VEuPathDB" id="FungiDB:Malapachy_2766"/>
<evidence type="ECO:0000256" key="1">
    <source>
        <dbReference type="ARBA" id="ARBA00004434"/>
    </source>
</evidence>
<keyword evidence="9 11" id="KW-0496">Mitochondrion</keyword>
<dbReference type="OrthoDB" id="6683853at2759"/>
<evidence type="ECO:0000256" key="6">
    <source>
        <dbReference type="ARBA" id="ARBA00022792"/>
    </source>
</evidence>
<evidence type="ECO:0000256" key="11">
    <source>
        <dbReference type="RuleBase" id="RU368118"/>
    </source>
</evidence>
<dbReference type="Proteomes" id="UP000037751">
    <property type="component" value="Unassembled WGS sequence"/>
</dbReference>
<evidence type="ECO:0000256" key="2">
    <source>
        <dbReference type="ARBA" id="ARBA00007668"/>
    </source>
</evidence>
<dbReference type="FunFam" id="1.20.5.210:FF:000001">
    <property type="entry name" value="Cytochrome b-c1 complex subunit 8"/>
    <property type="match status" value="1"/>
</dbReference>
<dbReference type="GeneID" id="28729129"/>
<keyword evidence="4 11" id="KW-0679">Respiratory chain</keyword>
<dbReference type="RefSeq" id="XP_017990096.1">
    <property type="nucleotide sequence ID" value="XM_018137254.1"/>
</dbReference>
<dbReference type="InterPro" id="IPR004205">
    <property type="entry name" value="Cyt_bc1_su8"/>
</dbReference>
<dbReference type="GO" id="GO:0005743">
    <property type="term" value="C:mitochondrial inner membrane"/>
    <property type="evidence" value="ECO:0007669"/>
    <property type="project" value="UniProtKB-SubCell"/>
</dbReference>
<evidence type="ECO:0000256" key="8">
    <source>
        <dbReference type="ARBA" id="ARBA00022989"/>
    </source>
</evidence>
<comment type="function">
    <text evidence="11">Component of the ubiquinol-cytochrome c oxidoreductase, a multisubunit transmembrane complex that is part of the mitochondrial electron transport chain which drives oxidative phosphorylation. The complex plays an important role in the uptake of multiple carbon sources present in different host niches.</text>
</comment>
<keyword evidence="8" id="KW-1133">Transmembrane helix</keyword>
<reference evidence="12 13" key="1">
    <citation type="submission" date="2015-07" db="EMBL/GenBank/DDBJ databases">
        <title>Draft Genome Sequence of Malassezia furfur CBS1878 and Malassezia pachydermatis CBS1879.</title>
        <authorList>
            <person name="Triana S."/>
            <person name="Ohm R."/>
            <person name="Gonzalez A."/>
            <person name="DeCock H."/>
            <person name="Restrepo S."/>
            <person name="Celis A."/>
        </authorList>
    </citation>
    <scope>NUCLEOTIDE SEQUENCE [LARGE SCALE GENOMIC DNA]</scope>
    <source>
        <strain evidence="12 13">CBS 1879</strain>
    </source>
</reference>
<dbReference type="GO" id="GO:0006122">
    <property type="term" value="P:mitochondrial electron transport, ubiquinol to cytochrome c"/>
    <property type="evidence" value="ECO:0007669"/>
    <property type="project" value="UniProtKB-UniRule"/>
</dbReference>
<dbReference type="GO" id="GO:0045275">
    <property type="term" value="C:respiratory chain complex III"/>
    <property type="evidence" value="ECO:0007669"/>
    <property type="project" value="UniProtKB-UniRule"/>
</dbReference>
<keyword evidence="5" id="KW-0812">Transmembrane</keyword>
<keyword evidence="7 11" id="KW-0249">Electron transport</keyword>
<dbReference type="PANTHER" id="PTHR12119">
    <property type="entry name" value="UBIQUINOL-CYTOCHROME C REDUCTASE COMPLEX UBIQUINONE-BINDING PROTEIN QP-C"/>
    <property type="match status" value="1"/>
</dbReference>
<organism evidence="12 13">
    <name type="scientific">Malassezia pachydermatis</name>
    <dbReference type="NCBI Taxonomy" id="77020"/>
    <lineage>
        <taxon>Eukaryota</taxon>
        <taxon>Fungi</taxon>
        <taxon>Dikarya</taxon>
        <taxon>Basidiomycota</taxon>
        <taxon>Ustilaginomycotina</taxon>
        <taxon>Malasseziomycetes</taxon>
        <taxon>Malasseziales</taxon>
        <taxon>Malasseziaceae</taxon>
        <taxon>Malassezia</taxon>
    </lineage>
</organism>
<dbReference type="Pfam" id="PF02939">
    <property type="entry name" value="UcrQ"/>
    <property type="match status" value="1"/>
</dbReference>
<accession>A0A0M8MQU3</accession>
<evidence type="ECO:0000256" key="4">
    <source>
        <dbReference type="ARBA" id="ARBA00022660"/>
    </source>
</evidence>
<evidence type="ECO:0000256" key="3">
    <source>
        <dbReference type="ARBA" id="ARBA00022448"/>
    </source>
</evidence>
<dbReference type="SUPFAM" id="SSF81508">
    <property type="entry name" value="Ubiquinone-binding protein QP-C of cytochrome bc1 complex (Ubiquinol-cytochrome c reductase)"/>
    <property type="match status" value="1"/>
</dbReference>
<comment type="subunit">
    <text evidence="11">Component of the ubiquinol-cytochrome c oxidoreductase (cytochrome b-c1 complex, complex III, CIII), a multisubunit enzyme composed of 3 respiratory subunits cytochrome b, cytochrome c1 and Rieske protein, 2 core protein subunits, and additional low-molecular weight protein subunits. The complex exists as an obligatory dimer and forms supercomplexes (SCs) in the inner mitochondrial membrane with cytochrome c oxidase (complex IV, CIV).</text>
</comment>
<name>A0A0M8MQU3_9BASI</name>
<gene>
    <name evidence="12" type="ORF">Malapachy_2766</name>
</gene>
<comment type="caution">
    <text evidence="12">The sequence shown here is derived from an EMBL/GenBank/DDBJ whole genome shotgun (WGS) entry which is preliminary data.</text>
</comment>
<evidence type="ECO:0000256" key="10">
    <source>
        <dbReference type="ARBA" id="ARBA00023136"/>
    </source>
</evidence>
<dbReference type="EMBL" id="LGAV01000013">
    <property type="protein sequence ID" value="KOS12464.1"/>
    <property type="molecule type" value="Genomic_DNA"/>
</dbReference>
<keyword evidence="3 11" id="KW-0813">Transport</keyword>
<evidence type="ECO:0000313" key="12">
    <source>
        <dbReference type="EMBL" id="KOS12464.1"/>
    </source>
</evidence>
<comment type="similarity">
    <text evidence="2 11">Belongs to the UQCRQ/QCR8 family.</text>
</comment>
<dbReference type="PANTHER" id="PTHR12119:SF2">
    <property type="entry name" value="CYTOCHROME B-C1 COMPLEX SUBUNIT 8"/>
    <property type="match status" value="1"/>
</dbReference>
<proteinExistence type="inferred from homology"/>
<protein>
    <recommendedName>
        <fullName evidence="11">Cytochrome b-c1 complex subunit 8</fullName>
    </recommendedName>
    <alternativeName>
        <fullName evidence="11">Complex III subunit 8</fullName>
    </alternativeName>
</protein>
<dbReference type="AlphaFoldDB" id="A0A0M8MQU3"/>
<dbReference type="InterPro" id="IPR036642">
    <property type="entry name" value="Cyt_bc1_su8_sf"/>
</dbReference>
<dbReference type="Gene3D" id="1.20.5.210">
    <property type="entry name" value="Cytochrome b-c1 complex subunit 8"/>
    <property type="match status" value="1"/>
</dbReference>
<keyword evidence="13" id="KW-1185">Reference proteome</keyword>
<evidence type="ECO:0000256" key="9">
    <source>
        <dbReference type="ARBA" id="ARBA00023128"/>
    </source>
</evidence>
<sequence>MRPSNVVQSGMPSGPKWIGWWGAFGGPTQKGIITYSVSPFQQQPFAGVVKGYFFNGFRRACKQLPYSGIPFVVGYLIYSWGNKEYAYVNSKAGHLAHGGH</sequence>
<dbReference type="STRING" id="77020.A0A0M8MQU3"/>
<evidence type="ECO:0000313" key="13">
    <source>
        <dbReference type="Proteomes" id="UP000037751"/>
    </source>
</evidence>
<comment type="subcellular location">
    <subcellularLocation>
        <location evidence="1 11">Mitochondrion inner membrane</location>
        <topology evidence="1 11">Single-pass membrane protein</topology>
    </subcellularLocation>
</comment>
<keyword evidence="6 11" id="KW-0999">Mitochondrion inner membrane</keyword>
<evidence type="ECO:0000256" key="5">
    <source>
        <dbReference type="ARBA" id="ARBA00022692"/>
    </source>
</evidence>
<evidence type="ECO:0000256" key="7">
    <source>
        <dbReference type="ARBA" id="ARBA00022982"/>
    </source>
</evidence>